<keyword evidence="12" id="KW-0460">Magnesium</keyword>
<evidence type="ECO:0000256" key="11">
    <source>
        <dbReference type="ARBA" id="ARBA00022723"/>
    </source>
</evidence>
<dbReference type="PANTHER" id="PTHR19136">
    <property type="entry name" value="MOLYBDENUM COFACTOR GUANYLYLTRANSFERASE"/>
    <property type="match status" value="1"/>
</dbReference>
<reference evidence="21 22" key="1">
    <citation type="submission" date="2016-03" db="EMBL/GenBank/DDBJ databases">
        <title>Complete genome sequence of Thermococcus profundus strain DT5432.</title>
        <authorList>
            <person name="Oger P.M."/>
        </authorList>
    </citation>
    <scope>NUCLEOTIDE SEQUENCE [LARGE SCALE GENOMIC DNA]</scope>
    <source>
        <strain evidence="21 22">DT 5432</strain>
    </source>
</reference>
<dbReference type="GO" id="GO:0016780">
    <property type="term" value="F:phosphotransferase activity, for other substituted phosphate groups"/>
    <property type="evidence" value="ECO:0007669"/>
    <property type="project" value="InterPro"/>
</dbReference>
<comment type="similarity">
    <text evidence="5">In the N-terminal section; belongs to the MobA family.</text>
</comment>
<evidence type="ECO:0000256" key="3">
    <source>
        <dbReference type="ARBA" id="ARBA00004141"/>
    </source>
</evidence>
<comment type="similarity">
    <text evidence="4">In the C-terminal section; belongs to the CDP-alcohol phosphatidyltransferase class-I family.</text>
</comment>
<evidence type="ECO:0000256" key="8">
    <source>
        <dbReference type="ARBA" id="ARBA00018322"/>
    </source>
</evidence>
<dbReference type="InterPro" id="IPR048254">
    <property type="entry name" value="CDP_ALCOHOL_P_TRANSF_CS"/>
</dbReference>
<evidence type="ECO:0000256" key="5">
    <source>
        <dbReference type="ARBA" id="ARBA00007897"/>
    </source>
</evidence>
<dbReference type="RefSeq" id="WP_088857598.1">
    <property type="nucleotide sequence ID" value="NZ_CP014862.1"/>
</dbReference>
<dbReference type="EC" id="2.7.7.74" evidence="6"/>
<dbReference type="PANTHER" id="PTHR19136:SF84">
    <property type="entry name" value="BIFUNCTIONAL IPC TRANSFERASE AND DIPP SYNTHASE"/>
    <property type="match status" value="1"/>
</dbReference>
<evidence type="ECO:0000256" key="14">
    <source>
        <dbReference type="ARBA" id="ARBA00023136"/>
    </source>
</evidence>
<evidence type="ECO:0000256" key="6">
    <source>
        <dbReference type="ARBA" id="ARBA00012504"/>
    </source>
</evidence>
<dbReference type="InterPro" id="IPR029044">
    <property type="entry name" value="Nucleotide-diphossugar_trans"/>
</dbReference>
<dbReference type="Gene3D" id="3.90.550.10">
    <property type="entry name" value="Spore Coat Polysaccharide Biosynthesis Protein SpsA, Chain A"/>
    <property type="match status" value="1"/>
</dbReference>
<comment type="function">
    <text evidence="17">Involved in biosynthesis of di-myo-inositol phosphate (DIP), a widespread organic solute in microorganisms adapted to hot environments. Catalyzes the condensation of CTP and L-myo-inositol-1-phosphate into CDP-L-myo-inositol, as well as the biosynthesis of di-myo-inositol-1,3'-phosphate-1'-phosphate (DIPP) from CDP-L-myo-inositol and L-myo-inositol-1-phosphate.</text>
</comment>
<evidence type="ECO:0000256" key="18">
    <source>
        <dbReference type="RuleBase" id="RU003750"/>
    </source>
</evidence>
<name>A0A2Z2MCN1_THEPR</name>
<protein>
    <recommendedName>
        <fullName evidence="8">Bifunctional IPC transferase and DIPP synthase</fullName>
        <ecNumber evidence="6">2.7.7.74</ecNumber>
        <ecNumber evidence="7">2.7.8.34</ecNumber>
    </recommendedName>
</protein>
<evidence type="ECO:0000313" key="22">
    <source>
        <dbReference type="Proteomes" id="UP000250179"/>
    </source>
</evidence>
<evidence type="ECO:0000256" key="7">
    <source>
        <dbReference type="ARBA" id="ARBA00013268"/>
    </source>
</evidence>
<dbReference type="InterPro" id="IPR025877">
    <property type="entry name" value="MobA-like_NTP_Trfase"/>
</dbReference>
<dbReference type="AlphaFoldDB" id="A0A2Z2MCN1"/>
<accession>A0A2Z2MCN1</accession>
<proteinExistence type="inferred from homology"/>
<evidence type="ECO:0000313" key="21">
    <source>
        <dbReference type="EMBL" id="ASJ02335.1"/>
    </source>
</evidence>
<dbReference type="GeneID" id="33319394"/>
<keyword evidence="15" id="KW-0511">Multifunctional enzyme</keyword>
<dbReference type="InterPro" id="IPR000462">
    <property type="entry name" value="CDP-OH_P_trans"/>
</dbReference>
<evidence type="ECO:0000256" key="15">
    <source>
        <dbReference type="ARBA" id="ARBA00023268"/>
    </source>
</evidence>
<evidence type="ECO:0000256" key="2">
    <source>
        <dbReference type="ARBA" id="ARBA00001946"/>
    </source>
</evidence>
<keyword evidence="11" id="KW-0479">Metal-binding</keyword>
<evidence type="ECO:0000256" key="9">
    <source>
        <dbReference type="ARBA" id="ARBA00022679"/>
    </source>
</evidence>
<evidence type="ECO:0000256" key="4">
    <source>
        <dbReference type="ARBA" id="ARBA00006982"/>
    </source>
</evidence>
<dbReference type="NCBIfam" id="NF041135">
    <property type="entry name" value="IPPtranDIPPsyn_Thcocales"/>
    <property type="match status" value="1"/>
</dbReference>
<evidence type="ECO:0000256" key="13">
    <source>
        <dbReference type="ARBA" id="ARBA00022989"/>
    </source>
</evidence>
<dbReference type="PROSITE" id="PS00379">
    <property type="entry name" value="CDP_ALCOHOL_P_TRANSF"/>
    <property type="match status" value="1"/>
</dbReference>
<dbReference type="FunFam" id="1.20.120.1760:FF:000042">
    <property type="entry name" value="Bifunctional IPC transferase and DIPP synthase"/>
    <property type="match status" value="1"/>
</dbReference>
<feature type="transmembrane region" description="Helical" evidence="19">
    <location>
        <begin position="337"/>
        <end position="355"/>
    </location>
</feature>
<comment type="catalytic activity">
    <reaction evidence="1">
        <text>1D-myo-inositol 3-phosphate + CTP + H(+) = CDP-1L-myo-inositol + diphosphate</text>
        <dbReference type="Rhea" id="RHEA:30647"/>
        <dbReference type="ChEBI" id="CHEBI:15378"/>
        <dbReference type="ChEBI" id="CHEBI:33019"/>
        <dbReference type="ChEBI" id="CHEBI:37563"/>
        <dbReference type="ChEBI" id="CHEBI:58401"/>
        <dbReference type="ChEBI" id="CHEBI:62573"/>
        <dbReference type="EC" id="2.7.7.74"/>
    </reaction>
</comment>
<comment type="subcellular location">
    <subcellularLocation>
        <location evidence="3">Membrane</location>
        <topology evidence="3">Multi-pass membrane protein</topology>
    </subcellularLocation>
</comment>
<evidence type="ECO:0000256" key="1">
    <source>
        <dbReference type="ARBA" id="ARBA00000729"/>
    </source>
</evidence>
<keyword evidence="14 19" id="KW-0472">Membrane</keyword>
<dbReference type="GO" id="GO:0016779">
    <property type="term" value="F:nucleotidyltransferase activity"/>
    <property type="evidence" value="ECO:0007669"/>
    <property type="project" value="TreeGrafter"/>
</dbReference>
<keyword evidence="22" id="KW-1185">Reference proteome</keyword>
<dbReference type="GO" id="GO:0008654">
    <property type="term" value="P:phospholipid biosynthetic process"/>
    <property type="evidence" value="ECO:0007669"/>
    <property type="project" value="InterPro"/>
</dbReference>
<keyword evidence="10 19" id="KW-0812">Transmembrane</keyword>
<dbReference type="InterPro" id="IPR043130">
    <property type="entry name" value="CDP-OH_PTrfase_TM_dom"/>
</dbReference>
<evidence type="ECO:0000256" key="19">
    <source>
        <dbReference type="SAM" id="Phobius"/>
    </source>
</evidence>
<gene>
    <name evidence="21" type="ORF">A3L09_03245</name>
</gene>
<sequence>MVPGTAVILAAGFGTRMGGKPKGLVKIAGREILYRTMRLLQESGVKKFVVVTNEKYSPLYREFIEKHGFDTELVVNPEPEKGNGHSLHLAREKVEGKFVLVMSDHVYSGGFIEKAVRGEGLIADREPRWVDINEATKVTVKDGRVLRIGKGLKEWDAVDTGFFVLDEGIFKVTAILESEKNGDYPLSEVIGRAKVPVTFVDGLGWTDVDTPEEIKRARRMLIRTAVKGTGDGFISRHLNRRVSTRVSELLVEKVTPNQMTVVTFFLGIISALTTPVNLPLAGILYQLSSILDGVDGELARAQLRTSKLGGYIDSLLDRYVDGSFLALLAYTTLREPVWYLVALLALLGSVMVSYSTERFKGAFCRDAYADVPALRKLPGKRDERVFLTMLFLLYPAGLSIKVLFITLALLTNTRVLLTAYFISKKVLQAKTI</sequence>
<dbReference type="GO" id="GO:0016020">
    <property type="term" value="C:membrane"/>
    <property type="evidence" value="ECO:0007669"/>
    <property type="project" value="UniProtKB-SubCell"/>
</dbReference>
<dbReference type="GO" id="GO:0046872">
    <property type="term" value="F:metal ion binding"/>
    <property type="evidence" value="ECO:0007669"/>
    <property type="project" value="UniProtKB-KW"/>
</dbReference>
<dbReference type="EMBL" id="CP014862">
    <property type="protein sequence ID" value="ASJ02335.1"/>
    <property type="molecule type" value="Genomic_DNA"/>
</dbReference>
<evidence type="ECO:0000256" key="12">
    <source>
        <dbReference type="ARBA" id="ARBA00022842"/>
    </source>
</evidence>
<dbReference type="KEGG" id="tprf:A3L09_03245"/>
<dbReference type="Pfam" id="PF12804">
    <property type="entry name" value="NTP_transf_3"/>
    <property type="match status" value="1"/>
</dbReference>
<feature type="domain" description="MobA-like NTP transferase" evidence="20">
    <location>
        <begin position="6"/>
        <end position="106"/>
    </location>
</feature>
<evidence type="ECO:0000256" key="16">
    <source>
        <dbReference type="ARBA" id="ARBA00049235"/>
    </source>
</evidence>
<keyword evidence="13 19" id="KW-1133">Transmembrane helix</keyword>
<dbReference type="EC" id="2.7.8.34" evidence="7"/>
<evidence type="ECO:0000259" key="20">
    <source>
        <dbReference type="Pfam" id="PF12804"/>
    </source>
</evidence>
<dbReference type="Gene3D" id="1.20.120.1760">
    <property type="match status" value="1"/>
</dbReference>
<comment type="similarity">
    <text evidence="18">Belongs to the CDP-alcohol phosphatidyltransferase class-I family.</text>
</comment>
<dbReference type="Proteomes" id="UP000250179">
    <property type="component" value="Chromosome"/>
</dbReference>
<comment type="catalytic activity">
    <reaction evidence="16">
        <text>CDP-1L-myo-inositol + 1D-myo-inositol 3-phosphate = bis(1L-myo-inositol) 3,1'-phosphate 1-phosphate + CMP + H(+)</text>
        <dbReference type="Rhea" id="RHEA:31327"/>
        <dbReference type="ChEBI" id="CHEBI:15378"/>
        <dbReference type="ChEBI" id="CHEBI:58401"/>
        <dbReference type="ChEBI" id="CHEBI:60377"/>
        <dbReference type="ChEBI" id="CHEBI:62573"/>
        <dbReference type="ChEBI" id="CHEBI:62576"/>
        <dbReference type="EC" id="2.7.8.34"/>
    </reaction>
</comment>
<organism evidence="21 22">
    <name type="scientific">Thermococcus profundus</name>
    <dbReference type="NCBI Taxonomy" id="49899"/>
    <lineage>
        <taxon>Archaea</taxon>
        <taxon>Methanobacteriati</taxon>
        <taxon>Methanobacteriota</taxon>
        <taxon>Thermococci</taxon>
        <taxon>Thermococcales</taxon>
        <taxon>Thermococcaceae</taxon>
        <taxon>Thermococcus</taxon>
    </lineage>
</organism>
<comment type="cofactor">
    <cofactor evidence="2">
        <name>Mg(2+)</name>
        <dbReference type="ChEBI" id="CHEBI:18420"/>
    </cofactor>
</comment>
<evidence type="ECO:0000256" key="17">
    <source>
        <dbReference type="ARBA" id="ARBA00054100"/>
    </source>
</evidence>
<dbReference type="SUPFAM" id="SSF53448">
    <property type="entry name" value="Nucleotide-diphospho-sugar transferases"/>
    <property type="match status" value="1"/>
</dbReference>
<keyword evidence="9 18" id="KW-0808">Transferase</keyword>
<evidence type="ECO:0000256" key="10">
    <source>
        <dbReference type="ARBA" id="ARBA00022692"/>
    </source>
</evidence>
<dbReference type="InterPro" id="IPR053433">
    <property type="entry name" value="IPC_transferase/DIPP_synth"/>
</dbReference>
<dbReference type="FunFam" id="3.90.550.10:FF:000282">
    <property type="entry name" value="Bifunctional IPC transferase and DIPP synthase"/>
    <property type="match status" value="1"/>
</dbReference>
<feature type="transmembrane region" description="Helical" evidence="19">
    <location>
        <begin position="385"/>
        <end position="410"/>
    </location>
</feature>
<dbReference type="OrthoDB" id="15372at2157"/>
<dbReference type="Pfam" id="PF01066">
    <property type="entry name" value="CDP-OH_P_transf"/>
    <property type="match status" value="1"/>
</dbReference>